<dbReference type="KEGG" id="ccro:CMC5_070930"/>
<dbReference type="AlphaFoldDB" id="A0A0K1EPL5"/>
<dbReference type="RefSeq" id="WP_050434423.1">
    <property type="nucleotide sequence ID" value="NZ_CP012159.1"/>
</dbReference>
<sequence>MADDIEAKLRELGRGTEALGPSEDFTEVVMAAVAAEGGAPALGRLAQTTRELAPSPEFTDEVMASLGAASDPLERLRQATEALSPESALTEAVMRSVERVAAAEGGGGWLEGVARSGRLGVALAAVAAAACVLLSFQDARALDLEALSSIEAVEVAE</sequence>
<evidence type="ECO:0000313" key="1">
    <source>
        <dbReference type="EMBL" id="AKT42865.1"/>
    </source>
</evidence>
<dbReference type="STRING" id="52.CMC5_070930"/>
<dbReference type="Proteomes" id="UP000067626">
    <property type="component" value="Chromosome"/>
</dbReference>
<accession>A0A0K1EPL5</accession>
<reference evidence="1 2" key="1">
    <citation type="submission" date="2015-07" db="EMBL/GenBank/DDBJ databases">
        <title>Genome analysis of myxobacterium Chondromyces crocatus Cm c5 reveals a high potential for natural compound synthesis and the genetic basis for the loss of fruiting body formation.</title>
        <authorList>
            <person name="Zaburannyi N."/>
            <person name="Bunk B."/>
            <person name="Maier J."/>
            <person name="Overmann J."/>
            <person name="Mueller R."/>
        </authorList>
    </citation>
    <scope>NUCLEOTIDE SEQUENCE [LARGE SCALE GENOMIC DNA]</scope>
    <source>
        <strain evidence="1 2">Cm c5</strain>
    </source>
</reference>
<protein>
    <submittedName>
        <fullName evidence="1">Uncharacterized protein</fullName>
    </submittedName>
</protein>
<name>A0A0K1EPL5_CHOCO</name>
<gene>
    <name evidence="1" type="ORF">CMC5_070930</name>
</gene>
<organism evidence="1 2">
    <name type="scientific">Chondromyces crocatus</name>
    <dbReference type="NCBI Taxonomy" id="52"/>
    <lineage>
        <taxon>Bacteria</taxon>
        <taxon>Pseudomonadati</taxon>
        <taxon>Myxococcota</taxon>
        <taxon>Polyangia</taxon>
        <taxon>Polyangiales</taxon>
        <taxon>Polyangiaceae</taxon>
        <taxon>Chondromyces</taxon>
    </lineage>
</organism>
<dbReference type="OrthoDB" id="9893952at2"/>
<keyword evidence="2" id="KW-1185">Reference proteome</keyword>
<proteinExistence type="predicted"/>
<evidence type="ECO:0000313" key="2">
    <source>
        <dbReference type="Proteomes" id="UP000067626"/>
    </source>
</evidence>
<dbReference type="EMBL" id="CP012159">
    <property type="protein sequence ID" value="AKT42865.1"/>
    <property type="molecule type" value="Genomic_DNA"/>
</dbReference>